<evidence type="ECO:0000256" key="7">
    <source>
        <dbReference type="ARBA" id="ARBA00022741"/>
    </source>
</evidence>
<dbReference type="EC" id="7.6.2.2" evidence="3"/>
<dbReference type="Pfam" id="PF00005">
    <property type="entry name" value="ABC_tran"/>
    <property type="match status" value="2"/>
</dbReference>
<dbReference type="SMART" id="SM00382">
    <property type="entry name" value="AAA"/>
    <property type="match status" value="2"/>
</dbReference>
<feature type="transmembrane region" description="Helical" evidence="13">
    <location>
        <begin position="1046"/>
        <end position="1068"/>
    </location>
</feature>
<dbReference type="Pfam" id="PF24358">
    <property type="entry name" value="ABCC10_N"/>
    <property type="match status" value="1"/>
</dbReference>
<feature type="transmembrane region" description="Helical" evidence="13">
    <location>
        <begin position="980"/>
        <end position="998"/>
    </location>
</feature>
<feature type="domain" description="ABC transmembrane type-1" evidence="15">
    <location>
        <begin position="929"/>
        <end position="1198"/>
    </location>
</feature>
<feature type="transmembrane region" description="Helical" evidence="13">
    <location>
        <begin position="110"/>
        <end position="133"/>
    </location>
</feature>
<dbReference type="GO" id="GO:0008559">
    <property type="term" value="F:ABC-type xenobiotic transporter activity"/>
    <property type="evidence" value="ECO:0007669"/>
    <property type="project" value="UniProtKB-EC"/>
</dbReference>
<keyword evidence="5 13" id="KW-0812">Transmembrane</keyword>
<dbReference type="GO" id="GO:0016020">
    <property type="term" value="C:membrane"/>
    <property type="evidence" value="ECO:0007669"/>
    <property type="project" value="UniProtKB-SubCell"/>
</dbReference>
<dbReference type="InterPro" id="IPR036640">
    <property type="entry name" value="ABC1_TM_sf"/>
</dbReference>
<feature type="transmembrane region" description="Helical" evidence="13">
    <location>
        <begin position="918"/>
        <end position="937"/>
    </location>
</feature>
<organism evidence="16 17">
    <name type="scientific">Morella rubra</name>
    <name type="common">Chinese bayberry</name>
    <dbReference type="NCBI Taxonomy" id="262757"/>
    <lineage>
        <taxon>Eukaryota</taxon>
        <taxon>Viridiplantae</taxon>
        <taxon>Streptophyta</taxon>
        <taxon>Embryophyta</taxon>
        <taxon>Tracheophyta</taxon>
        <taxon>Spermatophyta</taxon>
        <taxon>Magnoliopsida</taxon>
        <taxon>eudicotyledons</taxon>
        <taxon>Gunneridae</taxon>
        <taxon>Pentapetalae</taxon>
        <taxon>rosids</taxon>
        <taxon>fabids</taxon>
        <taxon>Fagales</taxon>
        <taxon>Myricaceae</taxon>
        <taxon>Morella</taxon>
    </lineage>
</organism>
<dbReference type="InterPro" id="IPR011527">
    <property type="entry name" value="ABC1_TM_dom"/>
</dbReference>
<comment type="similarity">
    <text evidence="2">Belongs to the ABC transporter superfamily. ABCC family. Conjugate transporter (TC 3.A.1.208) subfamily.</text>
</comment>
<evidence type="ECO:0000256" key="10">
    <source>
        <dbReference type="ARBA" id="ARBA00022989"/>
    </source>
</evidence>
<evidence type="ECO:0000256" key="13">
    <source>
        <dbReference type="SAM" id="Phobius"/>
    </source>
</evidence>
<dbReference type="PROSITE" id="PS50929">
    <property type="entry name" value="ABC_TM1F"/>
    <property type="match status" value="2"/>
</dbReference>
<feature type="transmembrane region" description="Helical" evidence="13">
    <location>
        <begin position="452"/>
        <end position="472"/>
    </location>
</feature>
<protein>
    <recommendedName>
        <fullName evidence="3">ABC-type xenobiotic transporter</fullName>
        <ecNumber evidence="3">7.6.2.2</ecNumber>
    </recommendedName>
</protein>
<evidence type="ECO:0000256" key="2">
    <source>
        <dbReference type="ARBA" id="ARBA00009726"/>
    </source>
</evidence>
<evidence type="ECO:0000256" key="6">
    <source>
        <dbReference type="ARBA" id="ARBA00022737"/>
    </source>
</evidence>
<keyword evidence="9" id="KW-1278">Translocase</keyword>
<dbReference type="InterPro" id="IPR003439">
    <property type="entry name" value="ABC_transporter-like_ATP-bd"/>
</dbReference>
<dbReference type="GO" id="GO:0005524">
    <property type="term" value="F:ATP binding"/>
    <property type="evidence" value="ECO:0007669"/>
    <property type="project" value="UniProtKB-KW"/>
</dbReference>
<dbReference type="InterPro" id="IPR003593">
    <property type="entry name" value="AAA+_ATPase"/>
</dbReference>
<evidence type="ECO:0000256" key="8">
    <source>
        <dbReference type="ARBA" id="ARBA00022840"/>
    </source>
</evidence>
<dbReference type="SUPFAM" id="SSF90123">
    <property type="entry name" value="ABC transporter transmembrane region"/>
    <property type="match status" value="2"/>
</dbReference>
<evidence type="ECO:0000256" key="9">
    <source>
        <dbReference type="ARBA" id="ARBA00022967"/>
    </source>
</evidence>
<feature type="domain" description="ABC transporter" evidence="14">
    <location>
        <begin position="629"/>
        <end position="850"/>
    </location>
</feature>
<dbReference type="CDD" id="cd18580">
    <property type="entry name" value="ABC_6TM_ABCC_D2"/>
    <property type="match status" value="1"/>
</dbReference>
<proteinExistence type="inferred from homology"/>
<feature type="transmembrane region" description="Helical" evidence="13">
    <location>
        <begin position="1144"/>
        <end position="1165"/>
    </location>
</feature>
<evidence type="ECO:0000256" key="11">
    <source>
        <dbReference type="ARBA" id="ARBA00023136"/>
    </source>
</evidence>
<comment type="subcellular location">
    <subcellularLocation>
        <location evidence="1">Membrane</location>
        <topology evidence="1">Multi-pass membrane protein</topology>
    </subcellularLocation>
</comment>
<comment type="catalytic activity">
    <reaction evidence="12">
        <text>ATP + H2O + xenobioticSide 1 = ADP + phosphate + xenobioticSide 2.</text>
        <dbReference type="EC" id="7.6.2.2"/>
    </reaction>
</comment>
<dbReference type="Gene3D" id="3.40.50.300">
    <property type="entry name" value="P-loop containing nucleotide triphosphate hydrolases"/>
    <property type="match status" value="2"/>
</dbReference>
<dbReference type="CDD" id="cd03250">
    <property type="entry name" value="ABCC_MRP_domain1"/>
    <property type="match status" value="1"/>
</dbReference>
<feature type="transmembrane region" description="Helical" evidence="13">
    <location>
        <begin position="145"/>
        <end position="166"/>
    </location>
</feature>
<evidence type="ECO:0000256" key="3">
    <source>
        <dbReference type="ARBA" id="ARBA00012191"/>
    </source>
</evidence>
<name>A0A6A1UQN9_9ROSI</name>
<evidence type="ECO:0000256" key="4">
    <source>
        <dbReference type="ARBA" id="ARBA00022448"/>
    </source>
</evidence>
<dbReference type="Pfam" id="PF00664">
    <property type="entry name" value="ABC_membrane"/>
    <property type="match status" value="2"/>
</dbReference>
<dbReference type="InterPro" id="IPR017871">
    <property type="entry name" value="ABC_transporter-like_CS"/>
</dbReference>
<dbReference type="OrthoDB" id="6500128at2759"/>
<feature type="transmembrane region" description="Helical" evidence="13">
    <location>
        <begin position="957"/>
        <end position="973"/>
    </location>
</feature>
<dbReference type="PROSITE" id="PS00211">
    <property type="entry name" value="ABC_TRANSPORTER_1"/>
    <property type="match status" value="1"/>
</dbReference>
<keyword evidence="4" id="KW-0813">Transport</keyword>
<dbReference type="InterPro" id="IPR050173">
    <property type="entry name" value="ABC_transporter_C-like"/>
</dbReference>
<evidence type="ECO:0000256" key="1">
    <source>
        <dbReference type="ARBA" id="ARBA00004141"/>
    </source>
</evidence>
<keyword evidence="8" id="KW-0067">ATP-binding</keyword>
<dbReference type="GO" id="GO:0016887">
    <property type="term" value="F:ATP hydrolysis activity"/>
    <property type="evidence" value="ECO:0007669"/>
    <property type="project" value="InterPro"/>
</dbReference>
<dbReference type="CDD" id="cd03244">
    <property type="entry name" value="ABCC_MRP_domain2"/>
    <property type="match status" value="1"/>
</dbReference>
<feature type="transmembrane region" description="Helical" evidence="13">
    <location>
        <begin position="534"/>
        <end position="553"/>
    </location>
</feature>
<reference evidence="16 17" key="1">
    <citation type="journal article" date="2019" name="Plant Biotechnol. J.">
        <title>The red bayberry genome and genetic basis of sex determination.</title>
        <authorList>
            <person name="Jia H.M."/>
            <person name="Jia H.J."/>
            <person name="Cai Q.L."/>
            <person name="Wang Y."/>
            <person name="Zhao H.B."/>
            <person name="Yang W.F."/>
            <person name="Wang G.Y."/>
            <person name="Li Y.H."/>
            <person name="Zhan D.L."/>
            <person name="Shen Y.T."/>
            <person name="Niu Q.F."/>
            <person name="Chang L."/>
            <person name="Qiu J."/>
            <person name="Zhao L."/>
            <person name="Xie H.B."/>
            <person name="Fu W.Y."/>
            <person name="Jin J."/>
            <person name="Li X.W."/>
            <person name="Jiao Y."/>
            <person name="Zhou C.C."/>
            <person name="Tu T."/>
            <person name="Chai C.Y."/>
            <person name="Gao J.L."/>
            <person name="Fan L.J."/>
            <person name="van de Weg E."/>
            <person name="Wang J.Y."/>
            <person name="Gao Z.S."/>
        </authorList>
    </citation>
    <scope>NUCLEOTIDE SEQUENCE [LARGE SCALE GENOMIC DNA]</scope>
    <source>
        <tissue evidence="16">Leaves</tissue>
    </source>
</reference>
<dbReference type="SUPFAM" id="SSF52540">
    <property type="entry name" value="P-loop containing nucleoside triphosphate hydrolases"/>
    <property type="match status" value="2"/>
</dbReference>
<evidence type="ECO:0000313" key="16">
    <source>
        <dbReference type="EMBL" id="KAB1202794.1"/>
    </source>
</evidence>
<dbReference type="FunFam" id="1.20.1560.10:FF:000003">
    <property type="entry name" value="ABC transporter C family member 10"/>
    <property type="match status" value="1"/>
</dbReference>
<evidence type="ECO:0000256" key="12">
    <source>
        <dbReference type="ARBA" id="ARBA00034018"/>
    </source>
</evidence>
<dbReference type="InterPro" id="IPR044746">
    <property type="entry name" value="ABCC_6TM_D1"/>
</dbReference>
<dbReference type="InterPro" id="IPR044726">
    <property type="entry name" value="ABCC_6TM_D2"/>
</dbReference>
<feature type="transmembrane region" description="Helical" evidence="13">
    <location>
        <begin position="75"/>
        <end position="98"/>
    </location>
</feature>
<dbReference type="PANTHER" id="PTHR24223:SF263">
    <property type="entry name" value="ABC-TYPE XENOBIOTIC TRANSPORTER"/>
    <property type="match status" value="1"/>
</dbReference>
<sequence>MGLWTVFCGNCSQEDDKTCNYEFISVAQPYTCINHFLVVSVDLLFLLIFLYVILYRSFSRRKISASGSKHFSPMLICLAIYNGGLSLAYLGLGIWTIVVMLRAKGSILPLHGWLVLLFQGFTWMMINCTVFTEKPRDPHFTTGKLCSIATFLFAGFLCFSSLWVAIVDKMASIKMVLDILSFPGAILLLLCAFGEHDYLEGDQDISHDALYEPLQGEKASATDENSTDHNVTPFDKARFLTGMTFWWLNPLMKQGKDKILRETDIPQLRQADRAKTCYLMFEEQLNKKKQRETHDARSVVAAIFFCHRKAILISGLFALIKVLTVSSGPLFLKAFIEVAEGEAAFEYEGYALAGVLFLAKCLESLSERQWFFQTRLIGLQVRSFLSAAIYQKQLRLSNAAKVTHSPGEIMNYVTVDAYRIGEFPYWFHQIWSTCLQLCLALVIVYYSVGPATVAALGVIVLTVLATSPVAKLQHKYQTKLMMTQDKRLKAITEALANMKVLKLYAWEKHFKSVIEGLRKDELDWILAVLLQKGYYLILFWSSPILVSAATFWACYFFEVPLSASNVFTFLASLRIVQEPIRMIPDVAGVFIEATVSLTRIVKFLEAPELQNRDARQQSTVKELDQSVLIRASEISWETNSANATLRNINLMVKPGEKVAICGEVGSGKSTLLAAVLGEVPNVKGVVHVYGKIAYVSQTAWIQTGSIRENILFGSPMDPHRYQEVLRKCSLVKDLEMLPVGDLTEIGERGVTLSGGQKQRVQLARALYQDADVYLLDDPFSAVDAHTATSVFKEYVIEALSGKTVLLVTHQVDFLPAFNSILFMSEGCVIRASTYDQLLASSQEFQNFVNAHHDNIGSQRHAKHATWQQFKTSAGEIQRNYEELFISSLGDQLIKQEERESGNTGLKPYIQYLRQSKGFFYFFLAAVCHFIFTVGQLIQNYWLAADIEDSDISTVELIAVYSGIGAILVLFLLLRAFSVVGLGYGASLSIFSKLLNSLFRAPMSFYDSTPLGRILSRVSSDISVVDIDVAYKLSIALVASMTAYSTYVILAIVAWPLLFIIVPMVSLTIRLQRYYLASAKELMRTDGTTKSLLASHLAESIAGAMTIRAFEEEERFFSKNLDLIDTNASAYFHGFSANEWLIQRLEIICAIVLSSLALATTLLPLGASASGFIGMALSYGLSLNVHVIASVQSWCLLENLIVSVERLEQYMHIPSEAAEVIEGHRPTHNWPVIGNLQICDLKVRYRPNAPLVLQGISCIFEGGHNIGIVGRTGSGKTTLISVLFRLVEPTEGKIIIDDIDISTIGLHDLRSRLGIIPQDPTLFSGSVRYNLDPLSAHTDQELWESQIGFMEKLIEAVSTFCTNQENRISIQVRVVLYFSILTESILMNVLKVLEKCQLREAIREKEEGLDSLVMQDGSNWSLGQRQLFCLGRALLKRSRILVLDEATASVDNVTDSILQKTIRREFAHCTVITVAHRIPTVMDCDKVLAIKDGKVMEYDEPLKLMNKEDSLFGQLVKEYWSHSANASMYSEDCK</sequence>
<evidence type="ECO:0000259" key="15">
    <source>
        <dbReference type="PROSITE" id="PS50929"/>
    </source>
</evidence>
<keyword evidence="17" id="KW-1185">Reference proteome</keyword>
<dbReference type="PANTHER" id="PTHR24223">
    <property type="entry name" value="ATP-BINDING CASSETTE SUB-FAMILY C"/>
    <property type="match status" value="1"/>
</dbReference>
<dbReference type="FunFam" id="3.40.50.300:FF:000923">
    <property type="entry name" value="ABC transporter C family member 10"/>
    <property type="match status" value="1"/>
</dbReference>
<dbReference type="InterPro" id="IPR027417">
    <property type="entry name" value="P-loop_NTPase"/>
</dbReference>
<evidence type="ECO:0000259" key="14">
    <source>
        <dbReference type="PROSITE" id="PS50893"/>
    </source>
</evidence>
<keyword evidence="7" id="KW-0547">Nucleotide-binding</keyword>
<dbReference type="EMBL" id="RXIC02000026">
    <property type="protein sequence ID" value="KAB1202794.1"/>
    <property type="molecule type" value="Genomic_DNA"/>
</dbReference>
<dbReference type="Gene3D" id="1.20.1560.10">
    <property type="entry name" value="ABC transporter type 1, transmembrane domain"/>
    <property type="match status" value="2"/>
</dbReference>
<dbReference type="PROSITE" id="PS50893">
    <property type="entry name" value="ABC_TRANSPORTER_2"/>
    <property type="match status" value="2"/>
</dbReference>
<keyword evidence="6" id="KW-0677">Repeat</keyword>
<feature type="domain" description="ABC transmembrane type-1" evidence="15">
    <location>
        <begin position="312"/>
        <end position="592"/>
    </location>
</feature>
<dbReference type="Proteomes" id="UP000516437">
    <property type="component" value="Chromosome 8"/>
</dbReference>
<comment type="caution">
    <text evidence="16">The sequence shown here is derived from an EMBL/GenBank/DDBJ whole genome shotgun (WGS) entry which is preliminary data.</text>
</comment>
<dbReference type="InterPro" id="IPR056228">
    <property type="entry name" value="ABCC10-like_N"/>
</dbReference>
<keyword evidence="10 13" id="KW-1133">Transmembrane helix</keyword>
<keyword evidence="11 13" id="KW-0472">Membrane</keyword>
<feature type="domain" description="ABC transporter" evidence="14">
    <location>
        <begin position="1235"/>
        <end position="1516"/>
    </location>
</feature>
<feature type="transmembrane region" description="Helical" evidence="13">
    <location>
        <begin position="172"/>
        <end position="193"/>
    </location>
</feature>
<accession>A0A6A1UQN9</accession>
<evidence type="ECO:0000256" key="5">
    <source>
        <dbReference type="ARBA" id="ARBA00022692"/>
    </source>
</evidence>
<dbReference type="FunFam" id="1.20.1560.10:FF:000002">
    <property type="entry name" value="ABC transporter C family member 5"/>
    <property type="match status" value="1"/>
</dbReference>
<evidence type="ECO:0000313" key="17">
    <source>
        <dbReference type="Proteomes" id="UP000516437"/>
    </source>
</evidence>
<feature type="transmembrane region" description="Helical" evidence="13">
    <location>
        <begin position="33"/>
        <end position="54"/>
    </location>
</feature>
<dbReference type="CDD" id="cd18579">
    <property type="entry name" value="ABC_6TM_ABCC_D1"/>
    <property type="match status" value="1"/>
</dbReference>
<gene>
    <name evidence="16" type="ORF">CJ030_MR8G022202</name>
</gene>